<evidence type="ECO:0000313" key="2">
    <source>
        <dbReference type="Proteomes" id="UP000184020"/>
    </source>
</evidence>
<accession>A0A1M5M8U6</accession>
<dbReference type="Proteomes" id="UP000184020">
    <property type="component" value="Unassembled WGS sequence"/>
</dbReference>
<sequence length="74" mass="8268">MEFQINNIDELKDFVLNSDVGLSDKIKITNQCLNIVILGNIDTIAELIETIDDNGQNQNKRIVLGKGINPIDDK</sequence>
<reference evidence="2" key="1">
    <citation type="submission" date="2016-11" db="EMBL/GenBank/DDBJ databases">
        <authorList>
            <person name="Varghese N."/>
            <person name="Submissions S."/>
        </authorList>
    </citation>
    <scope>NUCLEOTIDE SEQUENCE [LARGE SCALE GENOMIC DNA]</scope>
    <source>
        <strain evidence="2">DSM 17659</strain>
    </source>
</reference>
<protein>
    <submittedName>
        <fullName evidence="1">Uncharacterized protein</fullName>
    </submittedName>
</protein>
<keyword evidence="2" id="KW-1185">Reference proteome</keyword>
<dbReference type="STRING" id="229205.SAMN05444372_10991"/>
<gene>
    <name evidence="1" type="ORF">SAMN05444372_10991</name>
</gene>
<dbReference type="RefSeq" id="WP_073020156.1">
    <property type="nucleotide sequence ID" value="NZ_FQWF01000009.1"/>
</dbReference>
<dbReference type="EMBL" id="FQWF01000009">
    <property type="protein sequence ID" value="SHG73697.1"/>
    <property type="molecule type" value="Genomic_DNA"/>
</dbReference>
<name>A0A1M5M8U6_9FLAO</name>
<proteinExistence type="predicted"/>
<organism evidence="1 2">
    <name type="scientific">Flavobacterium micromati</name>
    <dbReference type="NCBI Taxonomy" id="229205"/>
    <lineage>
        <taxon>Bacteria</taxon>
        <taxon>Pseudomonadati</taxon>
        <taxon>Bacteroidota</taxon>
        <taxon>Flavobacteriia</taxon>
        <taxon>Flavobacteriales</taxon>
        <taxon>Flavobacteriaceae</taxon>
        <taxon>Flavobacterium</taxon>
    </lineage>
</organism>
<dbReference type="AlphaFoldDB" id="A0A1M5M8U6"/>
<evidence type="ECO:0000313" key="1">
    <source>
        <dbReference type="EMBL" id="SHG73697.1"/>
    </source>
</evidence>